<proteinExistence type="predicted"/>
<organism evidence="1 2">
    <name type="scientific">Melastoma candidum</name>
    <dbReference type="NCBI Taxonomy" id="119954"/>
    <lineage>
        <taxon>Eukaryota</taxon>
        <taxon>Viridiplantae</taxon>
        <taxon>Streptophyta</taxon>
        <taxon>Embryophyta</taxon>
        <taxon>Tracheophyta</taxon>
        <taxon>Spermatophyta</taxon>
        <taxon>Magnoliopsida</taxon>
        <taxon>eudicotyledons</taxon>
        <taxon>Gunneridae</taxon>
        <taxon>Pentapetalae</taxon>
        <taxon>rosids</taxon>
        <taxon>malvids</taxon>
        <taxon>Myrtales</taxon>
        <taxon>Melastomataceae</taxon>
        <taxon>Melastomatoideae</taxon>
        <taxon>Melastomateae</taxon>
        <taxon>Melastoma</taxon>
    </lineage>
</organism>
<gene>
    <name evidence="1" type="ORF">MLD38_017660</name>
</gene>
<evidence type="ECO:0000313" key="1">
    <source>
        <dbReference type="EMBL" id="KAI4369183.1"/>
    </source>
</evidence>
<name>A0ACB9QVE4_9MYRT</name>
<evidence type="ECO:0000313" key="2">
    <source>
        <dbReference type="Proteomes" id="UP001057402"/>
    </source>
</evidence>
<sequence>MNVPFGASPAAYDDCAPPSENDPKIVMAKHLIAQLGRPELRGNALRELSELHKREVIKDMALLLRNSFGTIGVLLQEIVSIYRKLSGSPPTLCYAESSRVCHSLALLQCVASHPDTKQLFVDARISLYLHPFIDFESKTTSESQERAFEYLRLTSLGVIGALVKIDDSDVIRYLLETELMPLCLRAMVVGKELSKTVSTFIIQKILLDELGLAYMCATAERFFALVNALAQMVAALAESPSSRLLKNIIRCYLRLTDNPRGHDALSRCLPEMLKDGTFYACMASNPGEADRMLKTCDEINSVLSGGTRNLVMASAVAWCSWGEPEEQLPAKIGYGEEAGRF</sequence>
<keyword evidence="2" id="KW-1185">Reference proteome</keyword>
<comment type="caution">
    <text evidence="1">The sequence shown here is derived from an EMBL/GenBank/DDBJ whole genome shotgun (WGS) entry which is preliminary data.</text>
</comment>
<protein>
    <submittedName>
        <fullName evidence="1">Uncharacterized protein</fullName>
    </submittedName>
</protein>
<dbReference type="EMBL" id="CM042884">
    <property type="protein sequence ID" value="KAI4369183.1"/>
    <property type="molecule type" value="Genomic_DNA"/>
</dbReference>
<dbReference type="Proteomes" id="UP001057402">
    <property type="component" value="Chromosome 5"/>
</dbReference>
<accession>A0ACB9QVE4</accession>
<reference evidence="2" key="1">
    <citation type="journal article" date="2023" name="Front. Plant Sci.">
        <title>Chromosomal-level genome assembly of Melastoma candidum provides insights into trichome evolution.</title>
        <authorList>
            <person name="Zhong Y."/>
            <person name="Wu W."/>
            <person name="Sun C."/>
            <person name="Zou P."/>
            <person name="Liu Y."/>
            <person name="Dai S."/>
            <person name="Zhou R."/>
        </authorList>
    </citation>
    <scope>NUCLEOTIDE SEQUENCE [LARGE SCALE GENOMIC DNA]</scope>
</reference>